<dbReference type="AlphaFoldDB" id="A0A4W3J3A5"/>
<evidence type="ECO:0000256" key="1">
    <source>
        <dbReference type="PROSITE-ProRule" id="PRU00339"/>
    </source>
</evidence>
<evidence type="ECO:0000313" key="5">
    <source>
        <dbReference type="Proteomes" id="UP000314986"/>
    </source>
</evidence>
<protein>
    <recommendedName>
        <fullName evidence="3">S1 motif domain-containing protein</fullName>
    </recommendedName>
</protein>
<reference evidence="5" key="1">
    <citation type="journal article" date="2006" name="Science">
        <title>Ancient noncoding elements conserved in the human genome.</title>
        <authorList>
            <person name="Venkatesh B."/>
            <person name="Kirkness E.F."/>
            <person name="Loh Y.H."/>
            <person name="Halpern A.L."/>
            <person name="Lee A.P."/>
            <person name="Johnson J."/>
            <person name="Dandona N."/>
            <person name="Viswanathan L.D."/>
            <person name="Tay A."/>
            <person name="Venter J.C."/>
            <person name="Strausberg R.L."/>
            <person name="Brenner S."/>
        </authorList>
    </citation>
    <scope>NUCLEOTIDE SEQUENCE [LARGE SCALE GENOMIC DNA]</scope>
</reference>
<feature type="domain" description="S1 motif" evidence="3">
    <location>
        <begin position="116"/>
        <end position="198"/>
    </location>
</feature>
<dbReference type="PROSITE" id="PS50126">
    <property type="entry name" value="S1"/>
    <property type="match status" value="1"/>
</dbReference>
<reference evidence="5" key="3">
    <citation type="journal article" date="2014" name="Nature">
        <title>Elephant shark genome provides unique insights into gnathostome evolution.</title>
        <authorList>
            <consortium name="International Elephant Shark Genome Sequencing Consortium"/>
            <person name="Venkatesh B."/>
            <person name="Lee A.P."/>
            <person name="Ravi V."/>
            <person name="Maurya A.K."/>
            <person name="Lian M.M."/>
            <person name="Swann J.B."/>
            <person name="Ohta Y."/>
            <person name="Flajnik M.F."/>
            <person name="Sutoh Y."/>
            <person name="Kasahara M."/>
            <person name="Hoon S."/>
            <person name="Gangu V."/>
            <person name="Roy S.W."/>
            <person name="Irimia M."/>
            <person name="Korzh V."/>
            <person name="Kondrychyn I."/>
            <person name="Lim Z.W."/>
            <person name="Tay B.H."/>
            <person name="Tohari S."/>
            <person name="Kong K.W."/>
            <person name="Ho S."/>
            <person name="Lorente-Galdos B."/>
            <person name="Quilez J."/>
            <person name="Marques-Bonet T."/>
            <person name="Raney B.J."/>
            <person name="Ingham P.W."/>
            <person name="Tay A."/>
            <person name="Hillier L.W."/>
            <person name="Minx P."/>
            <person name="Boehm T."/>
            <person name="Wilson R.K."/>
            <person name="Brenner S."/>
            <person name="Warren W.C."/>
        </authorList>
    </citation>
    <scope>NUCLEOTIDE SEQUENCE [LARGE SCALE GENOMIC DNA]</scope>
</reference>
<proteinExistence type="predicted"/>
<dbReference type="SMART" id="SM00316">
    <property type="entry name" value="S1"/>
    <property type="match status" value="1"/>
</dbReference>
<evidence type="ECO:0000313" key="4">
    <source>
        <dbReference type="Ensembl" id="ENSCMIP00000032668.1"/>
    </source>
</evidence>
<dbReference type="InterPro" id="IPR003029">
    <property type="entry name" value="S1_domain"/>
</dbReference>
<reference evidence="5" key="2">
    <citation type="journal article" date="2007" name="PLoS Biol.">
        <title>Survey sequencing and comparative analysis of the elephant shark (Callorhinchus milii) genome.</title>
        <authorList>
            <person name="Venkatesh B."/>
            <person name="Kirkness E.F."/>
            <person name="Loh Y.H."/>
            <person name="Halpern A.L."/>
            <person name="Lee A.P."/>
            <person name="Johnson J."/>
            <person name="Dandona N."/>
            <person name="Viswanathan L.D."/>
            <person name="Tay A."/>
            <person name="Venter J.C."/>
            <person name="Strausberg R.L."/>
            <person name="Brenner S."/>
        </authorList>
    </citation>
    <scope>NUCLEOTIDE SEQUENCE [LARGE SCALE GENOMIC DNA]</scope>
</reference>
<dbReference type="InterPro" id="IPR011990">
    <property type="entry name" value="TPR-like_helical_dom_sf"/>
</dbReference>
<dbReference type="InterPro" id="IPR019734">
    <property type="entry name" value="TPR_rpt"/>
</dbReference>
<dbReference type="Proteomes" id="UP000314986">
    <property type="component" value="Unassembled WGS sequence"/>
</dbReference>
<evidence type="ECO:0000259" key="3">
    <source>
        <dbReference type="PROSITE" id="PS50126"/>
    </source>
</evidence>
<dbReference type="PANTHER" id="PTHR23184">
    <property type="entry name" value="TETRATRICOPEPTIDE REPEAT PROTEIN 14"/>
    <property type="match status" value="1"/>
</dbReference>
<dbReference type="InterPro" id="IPR012340">
    <property type="entry name" value="NA-bd_OB-fold"/>
</dbReference>
<name>A0A4W3J3A5_CALMI</name>
<feature type="repeat" description="TPR" evidence="1">
    <location>
        <begin position="331"/>
        <end position="364"/>
    </location>
</feature>
<dbReference type="SUPFAM" id="SSF50249">
    <property type="entry name" value="Nucleic acid-binding proteins"/>
    <property type="match status" value="1"/>
</dbReference>
<dbReference type="InterPro" id="IPR039190">
    <property type="entry name" value="TTC14"/>
</dbReference>
<dbReference type="PROSITE" id="PS50005">
    <property type="entry name" value="TPR"/>
    <property type="match status" value="2"/>
</dbReference>
<gene>
    <name evidence="4" type="primary">ttc14</name>
</gene>
<dbReference type="Gene3D" id="1.25.40.10">
    <property type="entry name" value="Tetratricopeptide repeat domain"/>
    <property type="match status" value="1"/>
</dbReference>
<keyword evidence="1" id="KW-0802">TPR repeat</keyword>
<dbReference type="GO" id="GO:0003676">
    <property type="term" value="F:nucleic acid binding"/>
    <property type="evidence" value="ECO:0007669"/>
    <property type="project" value="InterPro"/>
</dbReference>
<dbReference type="PANTHER" id="PTHR23184:SF9">
    <property type="entry name" value="TETRATRICOPEPTIDE REPEAT PROTEIN 14"/>
    <property type="match status" value="1"/>
</dbReference>
<feature type="region of interest" description="Disordered" evidence="2">
    <location>
        <begin position="7"/>
        <end position="36"/>
    </location>
</feature>
<dbReference type="SUPFAM" id="SSF48452">
    <property type="entry name" value="TPR-like"/>
    <property type="match status" value="1"/>
</dbReference>
<feature type="region of interest" description="Disordered" evidence="2">
    <location>
        <begin position="423"/>
        <end position="454"/>
    </location>
</feature>
<sequence length="454" mass="51449">FRWKCIRSPLAPHPPEDTVQNPHRGFQSPPRPGPSLPCDLLTPYRLDRRVENRAVQQFIARKADLLFAQSWRSAPVTEVNDDEAEEYYAIMPPMEQFMEIPDDEKRQYFFRDIERGDVVIGRITSIRDFGFFIKLICLGGGLSRDIEALEITALCPVRDVPSHGKHEDPLSYYQVGDLLRAALKDVDRYHEKLAVTLYPSALPTRLSHLKLGVISSEDLPSYYRRNSTLGSPSAETYDKVLHRTLGFANPSTVDFLLGKLGISEVESPSLMRGLQSKNFTGDDYAAALRKKQSASWALKCVKAGVDHFKAGRHVEAMNEYNKALEIDSNNVEALVARGALYATKGSLSKAISDFDLALDACPTHRNARKYLCQTLVERGGQLEEEEKLVSAENCYKRALILDKTFHEAEAALQRLRKFMQKSLEQKDKETRKDTKKTEASSAEKLRKLLKEEKR</sequence>
<keyword evidence="5" id="KW-1185">Reference proteome</keyword>
<dbReference type="SMART" id="SM00028">
    <property type="entry name" value="TPR"/>
    <property type="match status" value="3"/>
</dbReference>
<dbReference type="GeneTree" id="ENSGT00940000180153"/>
<accession>A0A4W3J3A5</accession>
<feature type="repeat" description="TPR" evidence="1">
    <location>
        <begin position="297"/>
        <end position="330"/>
    </location>
</feature>
<dbReference type="Gene3D" id="2.40.50.140">
    <property type="entry name" value="Nucleic acid-binding proteins"/>
    <property type="match status" value="1"/>
</dbReference>
<dbReference type="Pfam" id="PF13414">
    <property type="entry name" value="TPR_11"/>
    <property type="match status" value="1"/>
</dbReference>
<reference evidence="4" key="4">
    <citation type="submission" date="2025-08" db="UniProtKB">
        <authorList>
            <consortium name="Ensembl"/>
        </authorList>
    </citation>
    <scope>IDENTIFICATION</scope>
</reference>
<dbReference type="Ensembl" id="ENSCMIT00000033168.1">
    <property type="protein sequence ID" value="ENSCMIP00000032668.1"/>
    <property type="gene ID" value="ENSCMIG00000013958.1"/>
</dbReference>
<evidence type="ECO:0000256" key="2">
    <source>
        <dbReference type="SAM" id="MobiDB-lite"/>
    </source>
</evidence>
<reference evidence="4" key="5">
    <citation type="submission" date="2025-09" db="UniProtKB">
        <authorList>
            <consortium name="Ensembl"/>
        </authorList>
    </citation>
    <scope>IDENTIFICATION</scope>
</reference>
<organism evidence="4 5">
    <name type="scientific">Callorhinchus milii</name>
    <name type="common">Ghost shark</name>
    <dbReference type="NCBI Taxonomy" id="7868"/>
    <lineage>
        <taxon>Eukaryota</taxon>
        <taxon>Metazoa</taxon>
        <taxon>Chordata</taxon>
        <taxon>Craniata</taxon>
        <taxon>Vertebrata</taxon>
        <taxon>Chondrichthyes</taxon>
        <taxon>Holocephali</taxon>
        <taxon>Chimaeriformes</taxon>
        <taxon>Callorhinchidae</taxon>
        <taxon>Callorhinchus</taxon>
    </lineage>
</organism>